<dbReference type="Gene3D" id="3.55.30.10">
    <property type="entry name" value="Hsp33 domain"/>
    <property type="match status" value="1"/>
</dbReference>
<dbReference type="PANTHER" id="PTHR30111">
    <property type="entry name" value="33 KDA CHAPERONIN"/>
    <property type="match status" value="1"/>
</dbReference>
<dbReference type="PATRIC" id="fig|1543721.4.peg.2818"/>
<keyword evidence="5" id="KW-0676">Redox-active center</keyword>
<dbReference type="EMBL" id="CP011412">
    <property type="protein sequence ID" value="AKH21227.1"/>
    <property type="molecule type" value="Genomic_DNA"/>
</dbReference>
<keyword evidence="2" id="KW-0862">Zinc</keyword>
<organism evidence="6 7">
    <name type="scientific">Sedimenticola thiotaurini</name>
    <dbReference type="NCBI Taxonomy" id="1543721"/>
    <lineage>
        <taxon>Bacteria</taxon>
        <taxon>Pseudomonadati</taxon>
        <taxon>Pseudomonadota</taxon>
        <taxon>Gammaproteobacteria</taxon>
        <taxon>Chromatiales</taxon>
        <taxon>Sedimenticolaceae</taxon>
        <taxon>Sedimenticola</taxon>
    </lineage>
</organism>
<dbReference type="NCBIfam" id="NF001033">
    <property type="entry name" value="PRK00114.1"/>
    <property type="match status" value="1"/>
</dbReference>
<evidence type="ECO:0000256" key="1">
    <source>
        <dbReference type="ARBA" id="ARBA00022490"/>
    </source>
</evidence>
<dbReference type="PANTHER" id="PTHR30111:SF1">
    <property type="entry name" value="33 KDA CHAPERONIN"/>
    <property type="match status" value="1"/>
</dbReference>
<dbReference type="InterPro" id="IPR016153">
    <property type="entry name" value="Heat_shock_Hsp33_N"/>
</dbReference>
<keyword evidence="7" id="KW-1185">Reference proteome</keyword>
<evidence type="ECO:0000256" key="4">
    <source>
        <dbReference type="ARBA" id="ARBA00023186"/>
    </source>
</evidence>
<name>A0A0F7JZZ9_9GAMM</name>
<dbReference type="OrthoDB" id="9793753at2"/>
<dbReference type="CDD" id="cd00498">
    <property type="entry name" value="Hsp33"/>
    <property type="match status" value="1"/>
</dbReference>
<dbReference type="Gene3D" id="3.90.1280.10">
    <property type="entry name" value="HSP33 redox switch-like"/>
    <property type="match status" value="1"/>
</dbReference>
<accession>A0A0F7JZZ9</accession>
<reference evidence="6 7" key="1">
    <citation type="journal article" date="2015" name="Genome Announc.">
        <title>Complete Genome Sequence of Sedimenticola thiotaurini Strain SIP-G1, a Polyphosphate- and Polyhydroxyalkanoate-Accumulating Sulfur-Oxidizing Gammaproteobacterium Isolated from Salt Marsh Sediments.</title>
        <authorList>
            <person name="Flood B.E."/>
            <person name="Jones D.S."/>
            <person name="Bailey J.V."/>
        </authorList>
    </citation>
    <scope>NUCLEOTIDE SEQUENCE [LARGE SCALE GENOMIC DNA]</scope>
    <source>
        <strain evidence="6 7">SIP-G1</strain>
    </source>
</reference>
<dbReference type="Pfam" id="PF01430">
    <property type="entry name" value="HSP33"/>
    <property type="match status" value="1"/>
</dbReference>
<evidence type="ECO:0000256" key="2">
    <source>
        <dbReference type="ARBA" id="ARBA00022833"/>
    </source>
</evidence>
<dbReference type="SUPFAM" id="SSF118352">
    <property type="entry name" value="HSP33 redox switch-like"/>
    <property type="match status" value="1"/>
</dbReference>
<proteinExistence type="predicted"/>
<dbReference type="AlphaFoldDB" id="A0A0F7JZZ9"/>
<keyword evidence="4" id="KW-0143">Chaperone</keyword>
<keyword evidence="1" id="KW-0963">Cytoplasm</keyword>
<dbReference type="GO" id="GO:0051082">
    <property type="term" value="F:unfolded protein binding"/>
    <property type="evidence" value="ECO:0007669"/>
    <property type="project" value="InterPro"/>
</dbReference>
<dbReference type="InterPro" id="IPR016154">
    <property type="entry name" value="Heat_shock_Hsp33_C"/>
</dbReference>
<dbReference type="PIRSF" id="PIRSF005261">
    <property type="entry name" value="Heat_shock_Hsp33"/>
    <property type="match status" value="1"/>
</dbReference>
<dbReference type="InterPro" id="IPR000397">
    <property type="entry name" value="Heat_shock_Hsp33"/>
</dbReference>
<dbReference type="GO" id="GO:0005737">
    <property type="term" value="C:cytoplasm"/>
    <property type="evidence" value="ECO:0007669"/>
    <property type="project" value="InterPro"/>
</dbReference>
<keyword evidence="3" id="KW-1015">Disulfide bond</keyword>
<evidence type="ECO:0000256" key="5">
    <source>
        <dbReference type="ARBA" id="ARBA00023284"/>
    </source>
</evidence>
<dbReference type="Proteomes" id="UP000034410">
    <property type="component" value="Chromosome"/>
</dbReference>
<dbReference type="GO" id="GO:0044183">
    <property type="term" value="F:protein folding chaperone"/>
    <property type="evidence" value="ECO:0007669"/>
    <property type="project" value="TreeGrafter"/>
</dbReference>
<dbReference type="SUPFAM" id="SSF64397">
    <property type="entry name" value="Hsp33 domain"/>
    <property type="match status" value="1"/>
</dbReference>
<evidence type="ECO:0000313" key="7">
    <source>
        <dbReference type="Proteomes" id="UP000034410"/>
    </source>
</evidence>
<sequence>MNSQDQLHRFLFESLNIRGEIVQMDASWKAVLERYAYPATVRDQLGQAMAAVILLSATIKYDGSLILQAQGKGPLHTLVAQATRERTVRGLARWEGDPPTGDLASLYGNGQMMLTVINQGGDRYQGIVGLEGSTLADALERYFNDSEQLASRFWLVADGERAAGLFLQQLPAEGDSQEGWQRIGLLADTVTPEELLNLPVQTLLHRLFHEEQVRLFEPEPVAFRCTCSRERIGDSLRAMGREELLAILEEQGAIDVDCDFCNKHYQFDAVDV</sequence>
<dbReference type="GO" id="GO:0042026">
    <property type="term" value="P:protein refolding"/>
    <property type="evidence" value="ECO:0007669"/>
    <property type="project" value="TreeGrafter"/>
</dbReference>
<evidence type="ECO:0000313" key="6">
    <source>
        <dbReference type="EMBL" id="AKH21227.1"/>
    </source>
</evidence>
<protein>
    <submittedName>
        <fullName evidence="6">Molecular chaperone Hsp33</fullName>
    </submittedName>
</protein>
<evidence type="ECO:0000256" key="3">
    <source>
        <dbReference type="ARBA" id="ARBA00023157"/>
    </source>
</evidence>
<dbReference type="InterPro" id="IPR023212">
    <property type="entry name" value="Hsp33_helix_hairpin_bin_dom_sf"/>
</dbReference>
<dbReference type="RefSeq" id="WP_046860156.1">
    <property type="nucleotide sequence ID" value="NZ_CP011412.1"/>
</dbReference>
<dbReference type="KEGG" id="seds:AAY24_13605"/>
<gene>
    <name evidence="6" type="ORF">AAY24_13605</name>
</gene>
<dbReference type="Gene3D" id="1.10.287.480">
    <property type="entry name" value="helix hairpin bin"/>
    <property type="match status" value="1"/>
</dbReference>